<dbReference type="Gene3D" id="3.40.50.300">
    <property type="entry name" value="P-loop containing nucleotide triphosphate hydrolases"/>
    <property type="match status" value="2"/>
</dbReference>
<evidence type="ECO:0000256" key="3">
    <source>
        <dbReference type="ARBA" id="ARBA00022806"/>
    </source>
</evidence>
<dbReference type="SUPFAM" id="SSF52540">
    <property type="entry name" value="P-loop containing nucleoside triphosphate hydrolases"/>
    <property type="match status" value="1"/>
</dbReference>
<dbReference type="PATRIC" id="fig|59374.8.peg.2072"/>
<accession>C9RRS8</accession>
<dbReference type="GO" id="GO:0005524">
    <property type="term" value="F:ATP binding"/>
    <property type="evidence" value="ECO:0007669"/>
    <property type="project" value="UniProtKB-KW"/>
</dbReference>
<dbReference type="Proteomes" id="UP000000517">
    <property type="component" value="Chromosome"/>
</dbReference>
<evidence type="ECO:0000256" key="2">
    <source>
        <dbReference type="ARBA" id="ARBA00022801"/>
    </source>
</evidence>
<evidence type="ECO:0000313" key="11">
    <source>
        <dbReference type="Proteomes" id="UP000001497"/>
    </source>
</evidence>
<dbReference type="HOGENOM" id="CLU_024175_0_0_0"/>
<keyword evidence="11" id="KW-1185">Reference proteome</keyword>
<dbReference type="KEGG" id="fsu:Fisuc_1669"/>
<feature type="domain" description="PLD phosphodiesterase" evidence="5">
    <location>
        <begin position="130"/>
        <end position="161"/>
    </location>
</feature>
<evidence type="ECO:0000259" key="7">
    <source>
        <dbReference type="PROSITE" id="PS51194"/>
    </source>
</evidence>
<dbReference type="GO" id="GO:0004386">
    <property type="term" value="F:helicase activity"/>
    <property type="evidence" value="ECO:0007669"/>
    <property type="project" value="UniProtKB-KW"/>
</dbReference>
<keyword evidence="4" id="KW-0067">ATP-binding</keyword>
<keyword evidence="3 9" id="KW-0347">Helicase</keyword>
<dbReference type="InterPro" id="IPR001736">
    <property type="entry name" value="PLipase_D/transphosphatidylase"/>
</dbReference>
<dbReference type="InterPro" id="IPR050615">
    <property type="entry name" value="ATP-dep_DNA_Helicase"/>
</dbReference>
<dbReference type="PROSITE" id="PS51192">
    <property type="entry name" value="HELICASE_ATP_BIND_1"/>
    <property type="match status" value="1"/>
</dbReference>
<reference evidence="8 11" key="1">
    <citation type="submission" date="2009-10" db="EMBL/GenBank/DDBJ databases">
        <title>Complete sequence of Fibrobacter succinogenes subsp. succinogenes S85.</title>
        <authorList>
            <consortium name="US DOE Joint Genome Institute"/>
            <person name="Lucas S."/>
            <person name="Copeland A."/>
            <person name="Lapidus A."/>
            <person name="Glavina del Rio T."/>
            <person name="Tice H."/>
            <person name="Bruce D."/>
            <person name="Goodwin L."/>
            <person name="Pitluck S."/>
            <person name="Chertkov O."/>
            <person name="Detter J.C."/>
            <person name="Han C."/>
            <person name="Tapia R."/>
            <person name="Larimer F."/>
            <person name="Land M."/>
            <person name="Hauser L."/>
            <person name="Kyrpides N."/>
            <person name="Mikhailova N."/>
            <person name="Weimer P.J."/>
            <person name="Stevenson D.M."/>
            <person name="Boyum J."/>
            <person name="Brumm P.I."/>
            <person name="Mead D."/>
        </authorList>
    </citation>
    <scope>NUCLEOTIDE SEQUENCE [LARGE SCALE GENOMIC DNA]</scope>
    <source>
        <strain evidence="11">ATCC 19169 / S85</strain>
        <strain evidence="8">S85</strain>
    </source>
</reference>
<dbReference type="PROSITE" id="PS51194">
    <property type="entry name" value="HELICASE_CTER"/>
    <property type="match status" value="1"/>
</dbReference>
<dbReference type="InterPro" id="IPR027417">
    <property type="entry name" value="P-loop_NTPase"/>
</dbReference>
<evidence type="ECO:0000256" key="1">
    <source>
        <dbReference type="ARBA" id="ARBA00022741"/>
    </source>
</evidence>
<reference evidence="10" key="2">
    <citation type="submission" date="2010-08" db="EMBL/GenBank/DDBJ databases">
        <title>Complete sequence of Fibrobacter succinogenes subsp. succinogenes S85.</title>
        <authorList>
            <person name="Durkin A.S."/>
            <person name="Nelson K.E."/>
            <person name="Morrison M."/>
            <person name="Forsberg C.W."/>
            <person name="Wilson D.B."/>
            <person name="Russell J.B."/>
            <person name="Cann I.K.O."/>
            <person name="Mackie R.I."/>
            <person name="White B.A."/>
        </authorList>
    </citation>
    <scope>NUCLEOTIDE SEQUENCE [LARGE SCALE GENOMIC DNA]</scope>
    <source>
        <strain evidence="10">ATCC 19169 / S85</strain>
    </source>
</reference>
<dbReference type="Proteomes" id="UP000001497">
    <property type="component" value="Chromosome"/>
</dbReference>
<dbReference type="PROSITE" id="PS50035">
    <property type="entry name" value="PLD"/>
    <property type="match status" value="1"/>
</dbReference>
<dbReference type="Gene3D" id="3.30.870.10">
    <property type="entry name" value="Endonuclease Chain A"/>
    <property type="match status" value="1"/>
</dbReference>
<name>C9RRS8_FIBSS</name>
<dbReference type="SMART" id="SM00490">
    <property type="entry name" value="HELICc"/>
    <property type="match status" value="1"/>
</dbReference>
<dbReference type="CDD" id="cd17926">
    <property type="entry name" value="DEXHc_RE"/>
    <property type="match status" value="1"/>
</dbReference>
<dbReference type="EMBL" id="CP001792">
    <property type="protein sequence ID" value="ACX75264.1"/>
    <property type="molecule type" value="Genomic_DNA"/>
</dbReference>
<dbReference type="CDD" id="cd09179">
    <property type="entry name" value="PLDc_N_DEXD_a"/>
    <property type="match status" value="1"/>
</dbReference>
<dbReference type="RefSeq" id="WP_014546342.1">
    <property type="nucleotide sequence ID" value="NC_013410.1"/>
</dbReference>
<dbReference type="AlphaFoldDB" id="C9RRS8"/>
<feature type="domain" description="Helicase C-terminal" evidence="7">
    <location>
        <begin position="540"/>
        <end position="716"/>
    </location>
</feature>
<evidence type="ECO:0000256" key="4">
    <source>
        <dbReference type="ARBA" id="ARBA00022840"/>
    </source>
</evidence>
<evidence type="ECO:0000259" key="5">
    <source>
        <dbReference type="PROSITE" id="PS50035"/>
    </source>
</evidence>
<evidence type="ECO:0000313" key="10">
    <source>
        <dbReference type="Proteomes" id="UP000000517"/>
    </source>
</evidence>
<dbReference type="Pfam" id="PF04851">
    <property type="entry name" value="ResIII"/>
    <property type="match status" value="1"/>
</dbReference>
<dbReference type="InterPro" id="IPR001650">
    <property type="entry name" value="Helicase_C-like"/>
</dbReference>
<sequence>MSLRNIQIESEYRNLHGNIIRDFYNPLLSEAIAYDRSVGFFSSTALSCFSVGLCSFLKNGGKIRLVATPYLSTEDIQAMRDGYKARNEIIENALVRNLFEPENGKEVERLNMLANLIAECRMDIKIALTKAGMYHEKLGIIEDSDGNYVAFSGSSNESENAFLNNYESTDVFCSWKDFEKDRALKKKNSFEKIWNGTDDALEILEFPKLKDEIIRRYKKTAPKFDMDEDFSYEPPKIGEMNLGESSAKYSPLVKKNVPMMPKWFEKNIFDYQKEAIDNWAKQGFCGIFDMATGTGKTLTGLGAVTRCFESNKKLATFIVVPYQHLVEQWVEDVVKFNIRPIIAYSTSSQIDWKDRLKKAVRDQKIRPSEKSFFCVVTTNATFKSNFVQDQLKNIKADCLLVVDEAHNAGAGGFKKILDSKFNYRLALSATIDRHGDDEGTRFLYDYFGYVCVSYGLEKAIEEKKLTPYKYYPIIIHLTDGEFSEYKRLTKEMLQHTRVSKSGNVELDSYGELLAIKRSRIVAGAQNKLDAFRKCIEPYKKKTNILVYCGATTVVYDSDSSGGEYDFDKSEVGERQIIAVTKILGNEMGMSVSRFTSEEDIASRRVITENFKNENLQAIVAIKCLDEGVNIPSIKTAFILASTTNPKEYIQRRGRVLRTWPGKEYAEIYDFVTLPQNIDAVRYLTDEEKASGRALVKNELLRLKEFSGIALNRIDSLCLIDEIQQVYQITDKDLNDKKMEDFYE</sequence>
<dbReference type="OrthoDB" id="9802848at2"/>
<dbReference type="EMBL" id="CP002158">
    <property type="protein sequence ID" value="ADL25118.1"/>
    <property type="molecule type" value="Genomic_DNA"/>
</dbReference>
<proteinExistence type="predicted"/>
<dbReference type="PANTHER" id="PTHR11274">
    <property type="entry name" value="RAD25/XP-B DNA REPAIR HELICASE"/>
    <property type="match status" value="1"/>
</dbReference>
<keyword evidence="1" id="KW-0547">Nucleotide-binding</keyword>
<dbReference type="eggNOG" id="COG1061">
    <property type="taxonomic scope" value="Bacteria"/>
</dbReference>
<feature type="domain" description="Helicase ATP-binding" evidence="6">
    <location>
        <begin position="277"/>
        <end position="449"/>
    </location>
</feature>
<dbReference type="KEGG" id="fsc:FSU_2160"/>
<dbReference type="STRING" id="59374.FSU_2160"/>
<evidence type="ECO:0000313" key="9">
    <source>
        <dbReference type="EMBL" id="ADL25118.1"/>
    </source>
</evidence>
<dbReference type="GO" id="GO:0016787">
    <property type="term" value="F:hydrolase activity"/>
    <property type="evidence" value="ECO:0007669"/>
    <property type="project" value="UniProtKB-KW"/>
</dbReference>
<protein>
    <submittedName>
        <fullName evidence="9">Helicase domain protein</fullName>
    </submittedName>
    <submittedName>
        <fullName evidence="8">Type III restriction protein res subunit</fullName>
    </submittedName>
</protein>
<evidence type="ECO:0000259" key="6">
    <source>
        <dbReference type="PROSITE" id="PS51192"/>
    </source>
</evidence>
<evidence type="ECO:0000313" key="8">
    <source>
        <dbReference type="EMBL" id="ACX75264.1"/>
    </source>
</evidence>
<dbReference type="PANTHER" id="PTHR11274:SF0">
    <property type="entry name" value="GENERAL TRANSCRIPTION AND DNA REPAIR FACTOR IIH HELICASE SUBUNIT XPB"/>
    <property type="match status" value="1"/>
</dbReference>
<dbReference type="InterPro" id="IPR014001">
    <property type="entry name" value="Helicase_ATP-bd"/>
</dbReference>
<dbReference type="GO" id="GO:0006793">
    <property type="term" value="P:phosphorus metabolic process"/>
    <property type="evidence" value="ECO:0007669"/>
    <property type="project" value="UniProtKB-ARBA"/>
</dbReference>
<gene>
    <name evidence="8" type="ordered locus">Fisuc_1669</name>
    <name evidence="9" type="ordered locus">FSU_2160</name>
</gene>
<dbReference type="Pfam" id="PF00271">
    <property type="entry name" value="Helicase_C"/>
    <property type="match status" value="1"/>
</dbReference>
<keyword evidence="2" id="KW-0378">Hydrolase</keyword>
<dbReference type="SMART" id="SM00487">
    <property type="entry name" value="DEXDc"/>
    <property type="match status" value="1"/>
</dbReference>
<organism evidence="9 10">
    <name type="scientific">Fibrobacter succinogenes (strain ATCC 19169 / S85)</name>
    <dbReference type="NCBI Taxonomy" id="59374"/>
    <lineage>
        <taxon>Bacteria</taxon>
        <taxon>Pseudomonadati</taxon>
        <taxon>Fibrobacterota</taxon>
        <taxon>Fibrobacteria</taxon>
        <taxon>Fibrobacterales</taxon>
        <taxon>Fibrobacteraceae</taxon>
        <taxon>Fibrobacter</taxon>
    </lineage>
</organism>
<dbReference type="GO" id="GO:0003677">
    <property type="term" value="F:DNA binding"/>
    <property type="evidence" value="ECO:0007669"/>
    <property type="project" value="InterPro"/>
</dbReference>
<reference evidence="9" key="3">
    <citation type="submission" date="2010-08" db="EMBL/GenBank/DDBJ databases">
        <authorList>
            <person name="Durkin A.S."/>
            <person name="Nelson K.E."/>
            <person name="Morrison M."/>
            <person name="Forsberg C.W."/>
            <person name="Wilson D.B."/>
            <person name="Russell J.B."/>
            <person name="Cann I.K.O."/>
            <person name="Mackie R.I."/>
            <person name="White B.A."/>
        </authorList>
    </citation>
    <scope>NUCLEOTIDE SEQUENCE</scope>
    <source>
        <strain evidence="9">S85</strain>
    </source>
</reference>
<dbReference type="InterPro" id="IPR006935">
    <property type="entry name" value="Helicase/UvrB_N"/>
</dbReference>